<dbReference type="PANTHER" id="PTHR30097:SF4">
    <property type="entry name" value="SLR6042 PROTEIN"/>
    <property type="match status" value="1"/>
</dbReference>
<evidence type="ECO:0000259" key="6">
    <source>
        <dbReference type="Pfam" id="PF25973"/>
    </source>
</evidence>
<evidence type="ECO:0000256" key="2">
    <source>
        <dbReference type="ARBA" id="ARBA00022448"/>
    </source>
</evidence>
<evidence type="ECO:0000313" key="8">
    <source>
        <dbReference type="Proteomes" id="UP000634043"/>
    </source>
</evidence>
<feature type="domain" description="Multidrug resistance protein MdtA-like C-terminal permuted SH3" evidence="5">
    <location>
        <begin position="248"/>
        <end position="302"/>
    </location>
</feature>
<feature type="domain" description="CzcB-like barrel-sandwich hybrid" evidence="6">
    <location>
        <begin position="21"/>
        <end position="161"/>
    </location>
</feature>
<dbReference type="InterPro" id="IPR006143">
    <property type="entry name" value="RND_pump_MFP"/>
</dbReference>
<dbReference type="Gene3D" id="2.40.420.20">
    <property type="match status" value="1"/>
</dbReference>
<dbReference type="EMBL" id="BMFP01000007">
    <property type="protein sequence ID" value="GGG27580.1"/>
    <property type="molecule type" value="Genomic_DNA"/>
</dbReference>
<dbReference type="Pfam" id="PF25967">
    <property type="entry name" value="RND-MFP_C"/>
    <property type="match status" value="1"/>
</dbReference>
<dbReference type="PANTHER" id="PTHR30097">
    <property type="entry name" value="CATION EFFLUX SYSTEM PROTEIN CUSB"/>
    <property type="match status" value="1"/>
</dbReference>
<evidence type="ECO:0000313" key="7">
    <source>
        <dbReference type="EMBL" id="GGG27580.1"/>
    </source>
</evidence>
<gene>
    <name evidence="7" type="ORF">GCM10011323_33850</name>
</gene>
<organism evidence="7 8">
    <name type="scientific">Pontibacter amylolyticus</name>
    <dbReference type="NCBI Taxonomy" id="1424080"/>
    <lineage>
        <taxon>Bacteria</taxon>
        <taxon>Pseudomonadati</taxon>
        <taxon>Bacteroidota</taxon>
        <taxon>Cytophagia</taxon>
        <taxon>Cytophagales</taxon>
        <taxon>Hymenobacteraceae</taxon>
        <taxon>Pontibacter</taxon>
    </lineage>
</organism>
<evidence type="ECO:0000256" key="3">
    <source>
        <dbReference type="SAM" id="Coils"/>
    </source>
</evidence>
<keyword evidence="8" id="KW-1185">Reference proteome</keyword>
<dbReference type="Pfam" id="PF25954">
    <property type="entry name" value="Beta-barrel_RND_2"/>
    <property type="match status" value="1"/>
</dbReference>
<name>A0ABQ1WFC9_9BACT</name>
<dbReference type="NCBIfam" id="TIGR01730">
    <property type="entry name" value="RND_mfp"/>
    <property type="match status" value="1"/>
</dbReference>
<keyword evidence="2" id="KW-0813">Transport</keyword>
<dbReference type="Gene3D" id="2.40.50.100">
    <property type="match status" value="1"/>
</dbReference>
<dbReference type="Proteomes" id="UP000634043">
    <property type="component" value="Unassembled WGS sequence"/>
</dbReference>
<comment type="caution">
    <text evidence="7">The sequence shown here is derived from an EMBL/GenBank/DDBJ whole genome shotgun (WGS) entry which is preliminary data.</text>
</comment>
<feature type="domain" description="CusB-like beta-barrel" evidence="4">
    <location>
        <begin position="165"/>
        <end position="239"/>
    </location>
</feature>
<dbReference type="InterPro" id="IPR058647">
    <property type="entry name" value="BSH_CzcB-like"/>
</dbReference>
<feature type="coiled-coil region" evidence="3">
    <location>
        <begin position="57"/>
        <end position="115"/>
    </location>
</feature>
<evidence type="ECO:0000259" key="5">
    <source>
        <dbReference type="Pfam" id="PF25967"/>
    </source>
</evidence>
<sequence length="314" mass="35516">MQEVQSALHLSGKVTFEDQRVFRIFPMVGGHVVQVKAELGDYVKKGQTLAVIRSGEVADFEEQMMSAKTNLLTAQKNLEVTQDMHEAGLVPERDLVMAKQEKQNAEAGLKRIKEIFSIYSIGNGSEYVIKAPAAGFIVEKNVNTDMQVRPDNTDNLFTISDMNEIWVLANVYETDISKVKVGYEAEVTALSYPGKIFKGKIDKIFNVLDPETRVMKVRVRLENADFELKPEMFANVTVRYPENRSLLAIPADAVVMERSRNYVTVYRKQCDLETREVQLYHTSDKKAYILSGLQEGEQVVTDYALLVFQANNSK</sequence>
<evidence type="ECO:0000256" key="1">
    <source>
        <dbReference type="ARBA" id="ARBA00009477"/>
    </source>
</evidence>
<reference evidence="8" key="1">
    <citation type="journal article" date="2019" name="Int. J. Syst. Evol. Microbiol.">
        <title>The Global Catalogue of Microorganisms (GCM) 10K type strain sequencing project: providing services to taxonomists for standard genome sequencing and annotation.</title>
        <authorList>
            <consortium name="The Broad Institute Genomics Platform"/>
            <consortium name="The Broad Institute Genome Sequencing Center for Infectious Disease"/>
            <person name="Wu L."/>
            <person name="Ma J."/>
        </authorList>
    </citation>
    <scope>NUCLEOTIDE SEQUENCE [LARGE SCALE GENOMIC DNA]</scope>
    <source>
        <strain evidence="8">CGMCC 1.12749</strain>
    </source>
</reference>
<protein>
    <submittedName>
        <fullName evidence="7">Hemolysin D</fullName>
    </submittedName>
</protein>
<dbReference type="Pfam" id="PF25973">
    <property type="entry name" value="BSH_CzcB"/>
    <property type="match status" value="1"/>
</dbReference>
<dbReference type="Gene3D" id="2.40.30.170">
    <property type="match status" value="1"/>
</dbReference>
<keyword evidence="3" id="KW-0175">Coiled coil</keyword>
<dbReference type="InterPro" id="IPR058627">
    <property type="entry name" value="MdtA-like_C"/>
</dbReference>
<dbReference type="SUPFAM" id="SSF111369">
    <property type="entry name" value="HlyD-like secretion proteins"/>
    <property type="match status" value="1"/>
</dbReference>
<dbReference type="InterPro" id="IPR058792">
    <property type="entry name" value="Beta-barrel_RND_2"/>
</dbReference>
<dbReference type="InterPro" id="IPR051909">
    <property type="entry name" value="MFP_Cation_Efflux"/>
</dbReference>
<evidence type="ECO:0000259" key="4">
    <source>
        <dbReference type="Pfam" id="PF25954"/>
    </source>
</evidence>
<proteinExistence type="inferred from homology"/>
<comment type="similarity">
    <text evidence="1">Belongs to the membrane fusion protein (MFP) (TC 8.A.1) family.</text>
</comment>
<accession>A0ABQ1WFC9</accession>